<dbReference type="SMART" id="SM00220">
    <property type="entry name" value="S_TKc"/>
    <property type="match status" value="1"/>
</dbReference>
<dbReference type="Gene3D" id="1.10.510.10">
    <property type="entry name" value="Transferase(Phosphotransferase) domain 1"/>
    <property type="match status" value="1"/>
</dbReference>
<comment type="similarity">
    <text evidence="1">Belongs to the protein kinase superfamily. CAMK Ser/Thr protein kinase family. CHEK2 subfamily.</text>
</comment>
<evidence type="ECO:0000313" key="13">
    <source>
        <dbReference type="Proteomes" id="UP000292702"/>
    </source>
</evidence>
<evidence type="ECO:0000256" key="1">
    <source>
        <dbReference type="ARBA" id="ARBA00005575"/>
    </source>
</evidence>
<dbReference type="InterPro" id="IPR008271">
    <property type="entry name" value="Ser/Thr_kinase_AS"/>
</dbReference>
<name>A0A4R0QZX5_9APHY</name>
<feature type="domain" description="Protein kinase" evidence="11">
    <location>
        <begin position="101"/>
        <end position="368"/>
    </location>
</feature>
<dbReference type="SUPFAM" id="SSF49879">
    <property type="entry name" value="SMAD/FHA domain"/>
    <property type="match status" value="1"/>
</dbReference>
<dbReference type="PROSITE" id="PS00108">
    <property type="entry name" value="PROTEIN_KINASE_ST"/>
    <property type="match status" value="1"/>
</dbReference>
<feature type="domain" description="FHA" evidence="10">
    <location>
        <begin position="39"/>
        <end position="93"/>
    </location>
</feature>
<evidence type="ECO:0000256" key="9">
    <source>
        <dbReference type="PIRSR" id="PIRSR630616-3"/>
    </source>
</evidence>
<evidence type="ECO:0000256" key="2">
    <source>
        <dbReference type="ARBA" id="ARBA00022527"/>
    </source>
</evidence>
<gene>
    <name evidence="12" type="ORF">EIP91_011207</name>
</gene>
<dbReference type="Proteomes" id="UP000292702">
    <property type="component" value="Unassembled WGS sequence"/>
</dbReference>
<keyword evidence="4 8" id="KW-0547">Nucleotide-binding</keyword>
<proteinExistence type="inferred from homology"/>
<keyword evidence="6 8" id="KW-0067">ATP-binding</keyword>
<dbReference type="SUPFAM" id="SSF56112">
    <property type="entry name" value="Protein kinase-like (PK-like)"/>
    <property type="match status" value="1"/>
</dbReference>
<dbReference type="Pfam" id="PF00069">
    <property type="entry name" value="Pkinase"/>
    <property type="match status" value="1"/>
</dbReference>
<evidence type="ECO:0000259" key="10">
    <source>
        <dbReference type="PROSITE" id="PS50006"/>
    </source>
</evidence>
<dbReference type="OrthoDB" id="193860at2759"/>
<organism evidence="12 13">
    <name type="scientific">Steccherinum ochraceum</name>
    <dbReference type="NCBI Taxonomy" id="92696"/>
    <lineage>
        <taxon>Eukaryota</taxon>
        <taxon>Fungi</taxon>
        <taxon>Dikarya</taxon>
        <taxon>Basidiomycota</taxon>
        <taxon>Agaricomycotina</taxon>
        <taxon>Agaricomycetes</taxon>
        <taxon>Polyporales</taxon>
        <taxon>Steccherinaceae</taxon>
        <taxon>Steccherinum</taxon>
    </lineage>
</organism>
<evidence type="ECO:0000256" key="5">
    <source>
        <dbReference type="ARBA" id="ARBA00022777"/>
    </source>
</evidence>
<dbReference type="PANTHER" id="PTHR24350">
    <property type="entry name" value="SERINE/THREONINE-PROTEIN KINASE IAL-RELATED"/>
    <property type="match status" value="1"/>
</dbReference>
<comment type="caution">
    <text evidence="12">The sequence shown here is derived from an EMBL/GenBank/DDBJ whole genome shotgun (WGS) entry which is preliminary data.</text>
</comment>
<dbReference type="InterPro" id="IPR030616">
    <property type="entry name" value="Aur-like"/>
</dbReference>
<dbReference type="InterPro" id="IPR008984">
    <property type="entry name" value="SMAD_FHA_dom_sf"/>
</dbReference>
<dbReference type="InterPro" id="IPR000719">
    <property type="entry name" value="Prot_kinase_dom"/>
</dbReference>
<feature type="active site" description="Proton acceptor" evidence="7">
    <location>
        <position position="237"/>
    </location>
</feature>
<feature type="binding site" evidence="8">
    <location>
        <position position="257"/>
    </location>
    <ligand>
        <name>ATP</name>
        <dbReference type="ChEBI" id="CHEBI:30616"/>
    </ligand>
</feature>
<dbReference type="PROSITE" id="PS50011">
    <property type="entry name" value="PROTEIN_KINASE_DOM"/>
    <property type="match status" value="1"/>
</dbReference>
<dbReference type="GO" id="GO:0005524">
    <property type="term" value="F:ATP binding"/>
    <property type="evidence" value="ECO:0007669"/>
    <property type="project" value="UniProtKB-KW"/>
</dbReference>
<dbReference type="InterPro" id="IPR000253">
    <property type="entry name" value="FHA_dom"/>
</dbReference>
<dbReference type="AlphaFoldDB" id="A0A4R0QZX5"/>
<evidence type="ECO:0000259" key="11">
    <source>
        <dbReference type="PROSITE" id="PS50011"/>
    </source>
</evidence>
<reference evidence="12 13" key="1">
    <citation type="submission" date="2018-11" db="EMBL/GenBank/DDBJ databases">
        <title>Genome assembly of Steccherinum ochraceum LE-BIN_3174, the white-rot fungus of the Steccherinaceae family (The Residual Polyporoid clade, Polyporales, Basidiomycota).</title>
        <authorList>
            <person name="Fedorova T.V."/>
            <person name="Glazunova O.A."/>
            <person name="Landesman E.O."/>
            <person name="Moiseenko K.V."/>
            <person name="Psurtseva N.V."/>
            <person name="Savinova O.S."/>
            <person name="Shakhova N.V."/>
            <person name="Tyazhelova T.V."/>
            <person name="Vasina D.V."/>
        </authorList>
    </citation>
    <scope>NUCLEOTIDE SEQUENCE [LARGE SCALE GENOMIC DNA]</scope>
    <source>
        <strain evidence="12 13">LE-BIN_3174</strain>
    </source>
</reference>
<evidence type="ECO:0000313" key="12">
    <source>
        <dbReference type="EMBL" id="TCD59902.1"/>
    </source>
</evidence>
<dbReference type="STRING" id="92696.A0A4R0QZX5"/>
<sequence>MNSPSTASKVLARLRSSVGSTLTIDFPITSDFLDNHTNILIGREGCHISIKERPSVSRVHVHIWIQLSELDYRYHVYLQDVSSNGTYINGMKIVRGESREWKEGESLSIGSCARQELVALNLSINSPAVAQFFALGRMKRELRPVKTSFLRSSQDKSIQRELDAAMNIRHPHIVCVETWFQEPKSIHVVMEFAIHGTLQDLLSNKPNGISERDTQIGTRGICEALSYLHEKRYIHRDVKPANILVTCLEPLVLKLADFGVMRQACYAQMTLVGTPVYLAPEVAEKVYSHSADLFSLGAVIYEMLTGTPAYTERDITFDKGKIWDGRRQIKLQCPSHLTSDAIDVMSRLLLWEPHNRPTVHDLLRHPWLRV</sequence>
<dbReference type="EMBL" id="RWJN01000706">
    <property type="protein sequence ID" value="TCD59902.1"/>
    <property type="molecule type" value="Genomic_DNA"/>
</dbReference>
<evidence type="ECO:0000256" key="8">
    <source>
        <dbReference type="PIRSR" id="PIRSR630616-2"/>
    </source>
</evidence>
<keyword evidence="3" id="KW-0808">Transferase</keyword>
<protein>
    <submittedName>
        <fullName evidence="12">Uncharacterized protein</fullName>
    </submittedName>
</protein>
<feature type="binding site" evidence="8">
    <location>
        <begin position="191"/>
        <end position="193"/>
    </location>
    <ligand>
        <name>ATP</name>
        <dbReference type="ChEBI" id="CHEBI:30616"/>
    </ligand>
</feature>
<evidence type="ECO:0000256" key="3">
    <source>
        <dbReference type="ARBA" id="ARBA00022679"/>
    </source>
</evidence>
<evidence type="ECO:0000256" key="4">
    <source>
        <dbReference type="ARBA" id="ARBA00022741"/>
    </source>
</evidence>
<dbReference type="PROSITE" id="PS50006">
    <property type="entry name" value="FHA_DOMAIN"/>
    <property type="match status" value="1"/>
</dbReference>
<keyword evidence="2" id="KW-0723">Serine/threonine-protein kinase</keyword>
<dbReference type="GO" id="GO:0004674">
    <property type="term" value="F:protein serine/threonine kinase activity"/>
    <property type="evidence" value="ECO:0007669"/>
    <property type="project" value="UniProtKB-KW"/>
</dbReference>
<dbReference type="InterPro" id="IPR011009">
    <property type="entry name" value="Kinase-like_dom_sf"/>
</dbReference>
<dbReference type="Gene3D" id="2.60.200.20">
    <property type="match status" value="1"/>
</dbReference>
<dbReference type="Pfam" id="PF00498">
    <property type="entry name" value="FHA"/>
    <property type="match status" value="1"/>
</dbReference>
<feature type="cross-link" description="Glycyl lysine isopeptide (Lys-Gly) (interchain with G-Cter in SUMO2)" evidence="9">
    <location>
        <position position="239"/>
    </location>
</feature>
<evidence type="ECO:0000256" key="6">
    <source>
        <dbReference type="ARBA" id="ARBA00022840"/>
    </source>
</evidence>
<evidence type="ECO:0000256" key="7">
    <source>
        <dbReference type="PIRSR" id="PIRSR630616-1"/>
    </source>
</evidence>
<keyword evidence="13" id="KW-1185">Reference proteome</keyword>
<keyword evidence="5" id="KW-0418">Kinase</keyword>
<accession>A0A4R0QZX5</accession>